<dbReference type="CDD" id="cd00353">
    <property type="entry name" value="Ribosomal_S15p_S13e"/>
    <property type="match status" value="1"/>
</dbReference>
<protein>
    <recommendedName>
        <fullName evidence="4">Small ribosomal subunit protein uS15</fullName>
    </recommendedName>
</protein>
<dbReference type="GO" id="GO:0003735">
    <property type="term" value="F:structural constituent of ribosome"/>
    <property type="evidence" value="ECO:0007669"/>
    <property type="project" value="InterPro"/>
</dbReference>
<dbReference type="GO" id="GO:0005737">
    <property type="term" value="C:cytoplasm"/>
    <property type="evidence" value="ECO:0007669"/>
    <property type="project" value="UniProtKB-ARBA"/>
</dbReference>
<comment type="similarity">
    <text evidence="4 5">Belongs to the universal ribosomal protein uS15 family.</text>
</comment>
<evidence type="ECO:0000313" key="6">
    <source>
        <dbReference type="EMBL" id="TET48602.1"/>
    </source>
</evidence>
<dbReference type="Pfam" id="PF00312">
    <property type="entry name" value="Ribosomal_S15"/>
    <property type="match status" value="1"/>
</dbReference>
<evidence type="ECO:0000256" key="3">
    <source>
        <dbReference type="ARBA" id="ARBA00064542"/>
    </source>
</evidence>
<organism evidence="6 7">
    <name type="scientific">Aerophobetes bacterium</name>
    <dbReference type="NCBI Taxonomy" id="2030807"/>
    <lineage>
        <taxon>Bacteria</taxon>
        <taxon>Candidatus Aerophobota</taxon>
    </lineage>
</organism>
<dbReference type="GO" id="GO:1990904">
    <property type="term" value="C:ribonucleoprotein complex"/>
    <property type="evidence" value="ECO:0007669"/>
    <property type="project" value="UniProtKB-KW"/>
</dbReference>
<dbReference type="AlphaFoldDB" id="A0A523V1F5"/>
<accession>A0A523V1F5</accession>
<evidence type="ECO:0000313" key="7">
    <source>
        <dbReference type="Proteomes" id="UP000320679"/>
    </source>
</evidence>
<comment type="caution">
    <text evidence="6">The sequence shown here is derived from an EMBL/GenBank/DDBJ whole genome shotgun (WGS) entry which is preliminary data.</text>
</comment>
<keyword evidence="2 4" id="KW-0687">Ribonucleoprotein</keyword>
<comment type="subunit">
    <text evidence="3 4">Part of the 30S ribosomal subunit. Forms a bridge to the 50S subunit in the 70S ribosome, contacting the 23S rRNA.</text>
</comment>
<dbReference type="InterPro" id="IPR000589">
    <property type="entry name" value="Ribosomal_uS15"/>
</dbReference>
<comment type="function">
    <text evidence="4">Forms an intersubunit bridge (bridge B4) with the 23S rRNA of the 50S subunit in the ribosome.</text>
</comment>
<dbReference type="GO" id="GO:0005840">
    <property type="term" value="C:ribosome"/>
    <property type="evidence" value="ECO:0007669"/>
    <property type="project" value="UniProtKB-KW"/>
</dbReference>
<proteinExistence type="inferred from homology"/>
<dbReference type="NCBIfam" id="TIGR00952">
    <property type="entry name" value="S15_bact"/>
    <property type="match status" value="1"/>
</dbReference>
<dbReference type="PANTHER" id="PTHR23321:SF26">
    <property type="entry name" value="SMALL RIBOSOMAL SUBUNIT PROTEIN US15M"/>
    <property type="match status" value="1"/>
</dbReference>
<keyword evidence="4" id="KW-0694">RNA-binding</keyword>
<dbReference type="HAMAP" id="MF_01343_B">
    <property type="entry name" value="Ribosomal_uS15_B"/>
    <property type="match status" value="1"/>
</dbReference>
<dbReference type="InterPro" id="IPR005290">
    <property type="entry name" value="Ribosomal_uS15_bac-type"/>
</dbReference>
<evidence type="ECO:0000256" key="4">
    <source>
        <dbReference type="HAMAP-Rule" id="MF_01343"/>
    </source>
</evidence>
<gene>
    <name evidence="4 6" type="primary">rpsO</name>
    <name evidence="6" type="ORF">E3J59_00410</name>
</gene>
<dbReference type="Gene3D" id="1.10.287.10">
    <property type="entry name" value="S15/NS1, RNA-binding"/>
    <property type="match status" value="1"/>
</dbReference>
<dbReference type="Gene3D" id="6.10.250.3130">
    <property type="match status" value="1"/>
</dbReference>
<dbReference type="InterPro" id="IPR009068">
    <property type="entry name" value="uS15_NS1_RNA-bd_sf"/>
</dbReference>
<evidence type="ECO:0000256" key="1">
    <source>
        <dbReference type="ARBA" id="ARBA00022980"/>
    </source>
</evidence>
<dbReference type="PANTHER" id="PTHR23321">
    <property type="entry name" value="RIBOSOMAL PROTEIN S15, BACTERIAL AND ORGANELLAR"/>
    <property type="match status" value="1"/>
</dbReference>
<dbReference type="SUPFAM" id="SSF47060">
    <property type="entry name" value="S15/NS1 RNA-binding domain"/>
    <property type="match status" value="1"/>
</dbReference>
<keyword evidence="1 4" id="KW-0689">Ribosomal protein</keyword>
<evidence type="ECO:0000256" key="5">
    <source>
        <dbReference type="RuleBase" id="RU003919"/>
    </source>
</evidence>
<dbReference type="EMBL" id="SOJK01000014">
    <property type="protein sequence ID" value="TET48602.1"/>
    <property type="molecule type" value="Genomic_DNA"/>
</dbReference>
<evidence type="ECO:0000256" key="2">
    <source>
        <dbReference type="ARBA" id="ARBA00023274"/>
    </source>
</evidence>
<dbReference type="GO" id="GO:0006412">
    <property type="term" value="P:translation"/>
    <property type="evidence" value="ECO:0007669"/>
    <property type="project" value="UniProtKB-UniRule"/>
</dbReference>
<dbReference type="SMART" id="SM01387">
    <property type="entry name" value="Ribosomal_S15"/>
    <property type="match status" value="1"/>
</dbReference>
<keyword evidence="4" id="KW-0699">rRNA-binding</keyword>
<dbReference type="FunFam" id="1.10.287.10:FF:000002">
    <property type="entry name" value="30S ribosomal protein S15"/>
    <property type="match status" value="1"/>
</dbReference>
<dbReference type="GO" id="GO:0019843">
    <property type="term" value="F:rRNA binding"/>
    <property type="evidence" value="ECO:0007669"/>
    <property type="project" value="UniProtKB-UniRule"/>
</dbReference>
<name>A0A523V1F5_UNCAE</name>
<sequence>MSIGEVKKKEIQEKFRLHEKDTGSTPLQIAVLTERISNLSAHLAQHKKDQGSKRGLLQLVARRRKFLDHLKRDDEEKYKKIIKDLGLRR</sequence>
<dbReference type="Proteomes" id="UP000320679">
    <property type="component" value="Unassembled WGS sequence"/>
</dbReference>
<reference evidence="6 7" key="1">
    <citation type="submission" date="2019-03" db="EMBL/GenBank/DDBJ databases">
        <title>Metabolic potential of uncultured bacteria and archaea associated with petroleum seepage in deep-sea sediments.</title>
        <authorList>
            <person name="Dong X."/>
            <person name="Hubert C."/>
        </authorList>
    </citation>
    <scope>NUCLEOTIDE SEQUENCE [LARGE SCALE GENOMIC DNA]</scope>
    <source>
        <strain evidence="6">E29_bin78</strain>
    </source>
</reference>
<comment type="function">
    <text evidence="4">One of the primary rRNA binding proteins, it binds directly to 16S rRNA where it helps nucleate assembly of the platform of the 30S subunit by binding and bridging several RNA helices of the 16S rRNA.</text>
</comment>